<reference evidence="1 2" key="1">
    <citation type="submission" date="2019-09" db="EMBL/GenBank/DDBJ databases">
        <title>Polymorphobacter sp. isolated from a lake in China.</title>
        <authorList>
            <person name="Liu Z."/>
        </authorList>
    </citation>
    <scope>NUCLEOTIDE SEQUENCE [LARGE SCALE GENOMIC DNA]</scope>
    <source>
        <strain evidence="1 2">D40P</strain>
    </source>
</reference>
<dbReference type="OrthoDB" id="8686772at2"/>
<gene>
    <name evidence="1" type="ORF">F3168_13120</name>
</gene>
<dbReference type="AlphaFoldDB" id="A0A7C9GWF8"/>
<organism evidence="1 2">
    <name type="scientific">Sandarakinorhabdus fusca</name>
    <dbReference type="NCBI Taxonomy" id="1439888"/>
    <lineage>
        <taxon>Bacteria</taxon>
        <taxon>Pseudomonadati</taxon>
        <taxon>Pseudomonadota</taxon>
        <taxon>Alphaproteobacteria</taxon>
        <taxon>Sphingomonadales</taxon>
        <taxon>Sphingosinicellaceae</taxon>
        <taxon>Sandarakinorhabdus</taxon>
    </lineage>
</organism>
<keyword evidence="2" id="KW-1185">Reference proteome</keyword>
<dbReference type="EMBL" id="WIOL01000005">
    <property type="protein sequence ID" value="MQT18198.1"/>
    <property type="molecule type" value="Genomic_DNA"/>
</dbReference>
<protein>
    <submittedName>
        <fullName evidence="1">Vgr related protein</fullName>
    </submittedName>
</protein>
<comment type="caution">
    <text evidence="1">The sequence shown here is derived from an EMBL/GenBank/DDBJ whole genome shotgun (WGS) entry which is preliminary data.</text>
</comment>
<evidence type="ECO:0000313" key="2">
    <source>
        <dbReference type="Proteomes" id="UP000481327"/>
    </source>
</evidence>
<dbReference type="Proteomes" id="UP000481327">
    <property type="component" value="Unassembled WGS sequence"/>
</dbReference>
<accession>A0A7C9GWF8</accession>
<sequence length="155" mass="17314">MPPIDTDRPLTAGEVAICAQVFGPALNPALASIRRRKFWPLHPRRVTMAPDGHVWCHPDGNNWCTDYAAASLGLRAHFVHEMVHVWQHQQGRKLIFARPPLARYGYTLKPGKAFARYGIEQQACIVADAYVLRAQGDRSGLAPYRAVLPFGDWSA</sequence>
<proteinExistence type="predicted"/>
<dbReference type="RefSeq" id="WP_152578662.1">
    <property type="nucleotide sequence ID" value="NZ_JAATJI010000001.1"/>
</dbReference>
<evidence type="ECO:0000313" key="1">
    <source>
        <dbReference type="EMBL" id="MQT18198.1"/>
    </source>
</evidence>
<name>A0A7C9GWF8_9SPHN</name>